<sequence length="266" mass="30776">MEGEVISMAILNEKQIKYGFDYFHRDEPENKCIVEVSEYTGEKALTINCTQLGDSFTPEYKTAKEKKRVLQEWCDFLQNNPTAFTELTFCTRMPQELLDAVCAQQNLRKLYIKWGVYRNLSKITNLTNLEYLHIGSGASVESIEPISKLKNLVALSVENFQKVDDYSLFANLTNLESLSIEGDCFAPKNIHVNSFDFLNEMKQLRYFNFLAGILKSKDYTPILSLENIEHLTLKPCKEVKALYNNMIQLPHLKYGLLVEKPELYRK</sequence>
<dbReference type="STRING" id="546269.HMPREF0389_01329"/>
<dbReference type="eggNOG" id="COG4886">
    <property type="taxonomic scope" value="Bacteria"/>
</dbReference>
<dbReference type="OrthoDB" id="5965518at2"/>
<evidence type="ECO:0008006" key="3">
    <source>
        <dbReference type="Google" id="ProtNLM"/>
    </source>
</evidence>
<gene>
    <name evidence="1" type="ordered locus">HMPREF0389_01329</name>
</gene>
<dbReference type="InterPro" id="IPR032675">
    <property type="entry name" value="LRR_dom_sf"/>
</dbReference>
<evidence type="ECO:0000313" key="1">
    <source>
        <dbReference type="EMBL" id="EFE28076.2"/>
    </source>
</evidence>
<dbReference type="HOGENOM" id="CLU_1072635_0_0_9"/>
<keyword evidence="2" id="KW-1185">Reference proteome</keyword>
<evidence type="ECO:0000313" key="2">
    <source>
        <dbReference type="Proteomes" id="UP000007468"/>
    </source>
</evidence>
<dbReference type="RefSeq" id="WP_014263118.1">
    <property type="nucleotide sequence ID" value="NC_016630.1"/>
</dbReference>
<dbReference type="EMBL" id="CP002390">
    <property type="protein sequence ID" value="EFE28076.2"/>
    <property type="molecule type" value="Genomic_DNA"/>
</dbReference>
<dbReference type="Proteomes" id="UP000007468">
    <property type="component" value="Chromosome"/>
</dbReference>
<dbReference type="SUPFAM" id="SSF52058">
    <property type="entry name" value="L domain-like"/>
    <property type="match status" value="1"/>
</dbReference>
<accession>D6GT91</accession>
<proteinExistence type="predicted"/>
<reference evidence="2" key="1">
    <citation type="submission" date="2010-12" db="EMBL/GenBank/DDBJ databases">
        <title>The genome sequence of Filifactor alocis strain ATCC 35896.</title>
        <authorList>
            <consortium name="The Broad Institute Genome Sequencing Platform"/>
            <person name="Ward D."/>
            <person name="Earl A."/>
            <person name="Feldgarden M."/>
            <person name="Young S.K."/>
            <person name="Gargeya S."/>
            <person name="Zeng Q."/>
            <person name="Alvarado L."/>
            <person name="Berlin A."/>
            <person name="Bochicchio J."/>
            <person name="Chapman S.B."/>
            <person name="Chen Z."/>
            <person name="Freedman E."/>
            <person name="Gellesch M."/>
            <person name="Goldberg J."/>
            <person name="Griggs A."/>
            <person name="Gujja S."/>
            <person name="Heilman E."/>
            <person name="Heiman D."/>
            <person name="Howarth C."/>
            <person name="Mehta T."/>
            <person name="Neiman D."/>
            <person name="Pearson M."/>
            <person name="Roberts A."/>
            <person name="Saif S."/>
            <person name="Shea T."/>
            <person name="Shenoy N."/>
            <person name="Sisk P."/>
            <person name="Stolte C."/>
            <person name="Sykes S."/>
            <person name="White J."/>
            <person name="Yandava C."/>
            <person name="Izard J."/>
            <person name="Blanton J.M."/>
            <person name="Baranova O.V."/>
            <person name="Tanner A.C."/>
            <person name="Dewhirst F.E."/>
            <person name="Haas B."/>
            <person name="Nusbaum C."/>
            <person name="Birren B."/>
        </authorList>
    </citation>
    <scope>NUCLEOTIDE SEQUENCE [LARGE SCALE GENOMIC DNA]</scope>
    <source>
        <strain evidence="2">ATCC 35896 / D40 B5</strain>
    </source>
</reference>
<dbReference type="Gene3D" id="3.80.10.10">
    <property type="entry name" value="Ribonuclease Inhibitor"/>
    <property type="match status" value="1"/>
</dbReference>
<organism evidence="1 2">
    <name type="scientific">Filifactor alocis (strain ATCC 35896 / CCUG 47790 / D40 B5)</name>
    <name type="common">Fusobacterium alocis</name>
    <dbReference type="NCBI Taxonomy" id="546269"/>
    <lineage>
        <taxon>Bacteria</taxon>
        <taxon>Bacillati</taxon>
        <taxon>Bacillota</taxon>
        <taxon>Clostridia</taxon>
        <taxon>Peptostreptococcales</taxon>
        <taxon>Filifactoraceae</taxon>
        <taxon>Filifactor</taxon>
    </lineage>
</organism>
<name>D6GT91_FILAD</name>
<dbReference type="AlphaFoldDB" id="D6GT91"/>
<protein>
    <recommendedName>
        <fullName evidence="3">Leucine-rich repeat domain-containing protein</fullName>
    </recommendedName>
</protein>
<dbReference type="KEGG" id="faa:HMPREF0389_01329"/>